<feature type="transmembrane region" description="Helical" evidence="1">
    <location>
        <begin position="314"/>
        <end position="336"/>
    </location>
</feature>
<evidence type="ECO:0000313" key="3">
    <source>
        <dbReference type="Proteomes" id="UP000034920"/>
    </source>
</evidence>
<accession>A0A0G0XCV8</accession>
<gene>
    <name evidence="2" type="ORF">UU80_C0002G0011</name>
</gene>
<evidence type="ECO:0000313" key="2">
    <source>
        <dbReference type="EMBL" id="KKS22779.1"/>
    </source>
</evidence>
<keyword evidence="1" id="KW-0812">Transmembrane</keyword>
<feature type="transmembrane region" description="Helical" evidence="1">
    <location>
        <begin position="7"/>
        <end position="24"/>
    </location>
</feature>
<dbReference type="AlphaFoldDB" id="A0A0G0XCV8"/>
<comment type="caution">
    <text evidence="2">The sequence shown here is derived from an EMBL/GenBank/DDBJ whole genome shotgun (WGS) entry which is preliminary data.</text>
</comment>
<feature type="transmembrane region" description="Helical" evidence="1">
    <location>
        <begin position="150"/>
        <end position="167"/>
    </location>
</feature>
<organism evidence="2 3">
    <name type="scientific">candidate division WWE3 bacterium GW2011_GWA1_41_8</name>
    <dbReference type="NCBI Taxonomy" id="1619103"/>
    <lineage>
        <taxon>Bacteria</taxon>
        <taxon>Katanobacteria</taxon>
    </lineage>
</organism>
<dbReference type="EMBL" id="LCCA01000002">
    <property type="protein sequence ID" value="KKS22779.1"/>
    <property type="molecule type" value="Genomic_DNA"/>
</dbReference>
<name>A0A0G0XCV8_UNCKA</name>
<dbReference type="Proteomes" id="UP000034920">
    <property type="component" value="Unassembled WGS sequence"/>
</dbReference>
<feature type="transmembrane region" description="Helical" evidence="1">
    <location>
        <begin position="68"/>
        <end position="85"/>
    </location>
</feature>
<proteinExistence type="predicted"/>
<protein>
    <recommendedName>
        <fullName evidence="4">Glycosyltransferase RgtA/B/C/D-like domain-containing protein</fullName>
    </recommendedName>
</protein>
<feature type="transmembrane region" description="Helical" evidence="1">
    <location>
        <begin position="343"/>
        <end position="361"/>
    </location>
</feature>
<evidence type="ECO:0000256" key="1">
    <source>
        <dbReference type="SAM" id="Phobius"/>
    </source>
</evidence>
<keyword evidence="1" id="KW-0472">Membrane</keyword>
<keyword evidence="1" id="KW-1133">Transmembrane helix</keyword>
<feature type="transmembrane region" description="Helical" evidence="1">
    <location>
        <begin position="287"/>
        <end position="308"/>
    </location>
</feature>
<feature type="transmembrane region" description="Helical" evidence="1">
    <location>
        <begin position="260"/>
        <end position="280"/>
    </location>
</feature>
<reference evidence="2 3" key="1">
    <citation type="journal article" date="2015" name="Nature">
        <title>rRNA introns, odd ribosomes, and small enigmatic genomes across a large radiation of phyla.</title>
        <authorList>
            <person name="Brown C.T."/>
            <person name="Hug L.A."/>
            <person name="Thomas B.C."/>
            <person name="Sharon I."/>
            <person name="Castelle C.J."/>
            <person name="Singh A."/>
            <person name="Wilkins M.J."/>
            <person name="Williams K.H."/>
            <person name="Banfield J.F."/>
        </authorList>
    </citation>
    <scope>NUCLEOTIDE SEQUENCE [LARGE SCALE GENOMIC DNA]</scope>
</reference>
<sequence>MTKVRQYLNINNLLIVTIVIFYSLRFHNLSADTTYINDESIYILVGKMGLFEYDWSAYNPQNWIPGDYYLYPSLTAIAYTVGGYAGSRILSLLFGLFTLISIGIIAYFSVSSENKNIKLFSGFVTALIATIIPISYTINKLATADMQSTMLLMGGLACLLIATKRSPTLPAYFLLASLLLLLSITTKIITGLFLPLTLLIMSIYLINNKGKGTTVLIYFFTPLVLGLTIFTYFRLESFVYYYYTQIDQEFADIRTVLGTFYQFAFPVLPLAAAGAIGLILRKKFTTLIAILFFILPVILFQIVTHRIISFDRHVYLPVVFLSILSGVGMTELISVVKSKYLESFVKLCFMFTVLFLGWYYYTFYLHESAPRPWYDTENLSTFLYHKVQNGDKVLSEIGPHVALDLYDVNDPTYTYTFDWLEYKNLKGYEAYESAMDDKFFDIIQINGNLHERYKTHKYIAQIVYSKLNENYSLVYREKEFYVYERIK</sequence>
<feature type="transmembrane region" description="Helical" evidence="1">
    <location>
        <begin position="116"/>
        <end position="138"/>
    </location>
</feature>
<feature type="transmembrane region" description="Helical" evidence="1">
    <location>
        <begin position="173"/>
        <end position="206"/>
    </location>
</feature>
<feature type="transmembrane region" description="Helical" evidence="1">
    <location>
        <begin position="215"/>
        <end position="233"/>
    </location>
</feature>
<evidence type="ECO:0008006" key="4">
    <source>
        <dbReference type="Google" id="ProtNLM"/>
    </source>
</evidence>
<feature type="transmembrane region" description="Helical" evidence="1">
    <location>
        <begin position="92"/>
        <end position="110"/>
    </location>
</feature>
<dbReference type="STRING" id="1619103.UU80_C0002G0011"/>